<evidence type="ECO:0000256" key="1">
    <source>
        <dbReference type="SAM" id="MobiDB-lite"/>
    </source>
</evidence>
<gene>
    <name evidence="2" type="ORF">E4099_18135</name>
</gene>
<evidence type="ECO:0000313" key="2">
    <source>
        <dbReference type="EMBL" id="TGB06508.1"/>
    </source>
</evidence>
<keyword evidence="3" id="KW-1185">Reference proteome</keyword>
<organism evidence="2 3">
    <name type="scientific">Streptomyces palmae</name>
    <dbReference type="NCBI Taxonomy" id="1701085"/>
    <lineage>
        <taxon>Bacteria</taxon>
        <taxon>Bacillati</taxon>
        <taxon>Actinomycetota</taxon>
        <taxon>Actinomycetes</taxon>
        <taxon>Kitasatosporales</taxon>
        <taxon>Streptomycetaceae</taxon>
        <taxon>Streptomyces</taxon>
    </lineage>
</organism>
<dbReference type="EMBL" id="SRID01000167">
    <property type="protein sequence ID" value="TGB06508.1"/>
    <property type="molecule type" value="Genomic_DNA"/>
</dbReference>
<comment type="caution">
    <text evidence="2">The sequence shown here is derived from an EMBL/GenBank/DDBJ whole genome shotgun (WGS) entry which is preliminary data.</text>
</comment>
<proteinExistence type="predicted"/>
<dbReference type="OrthoDB" id="4319663at2"/>
<reference evidence="2 3" key="1">
    <citation type="submission" date="2019-03" db="EMBL/GenBank/DDBJ databases">
        <authorList>
            <person name="Gonzalez-Pimentel J.L."/>
        </authorList>
    </citation>
    <scope>NUCLEOTIDE SEQUENCE [LARGE SCALE GENOMIC DNA]</scope>
    <source>
        <strain evidence="2 3">JCM 31289</strain>
    </source>
</reference>
<protein>
    <submittedName>
        <fullName evidence="2">Uncharacterized protein</fullName>
    </submittedName>
</protein>
<sequence length="90" mass="9908">MGGNVSMTADGHDAAVRRANAALETYTLSGEGWRHGPSETLRQVLADLMRWCADTQRDFDAALDEARARYATQNPPLTEPRTHPRSRPGS</sequence>
<dbReference type="Proteomes" id="UP000297948">
    <property type="component" value="Unassembled WGS sequence"/>
</dbReference>
<feature type="region of interest" description="Disordered" evidence="1">
    <location>
        <begin position="69"/>
        <end position="90"/>
    </location>
</feature>
<dbReference type="AlphaFoldDB" id="A0A4Z0H810"/>
<accession>A0A4Z0H810</accession>
<name>A0A4Z0H810_9ACTN</name>
<evidence type="ECO:0000313" key="3">
    <source>
        <dbReference type="Proteomes" id="UP000297948"/>
    </source>
</evidence>